<comment type="subcellular location">
    <subcellularLocation>
        <location evidence="1">Endoplasmic reticulum membrane</location>
    </subcellularLocation>
</comment>
<dbReference type="GO" id="GO:0032865">
    <property type="term" value="C:ERMES complex"/>
    <property type="evidence" value="ECO:0007669"/>
    <property type="project" value="TreeGrafter"/>
</dbReference>
<feature type="compositionally biased region" description="Low complexity" evidence="9">
    <location>
        <begin position="631"/>
        <end position="643"/>
    </location>
</feature>
<dbReference type="AlphaFoldDB" id="A0AAD5TTM0"/>
<protein>
    <recommendedName>
        <fullName evidence="11">SMP-LTD domain-containing protein</fullName>
    </recommendedName>
</protein>
<dbReference type="Proteomes" id="UP001212152">
    <property type="component" value="Unassembled WGS sequence"/>
</dbReference>
<feature type="region of interest" description="Disordered" evidence="9">
    <location>
        <begin position="594"/>
        <end position="665"/>
    </location>
</feature>
<evidence type="ECO:0000313" key="13">
    <source>
        <dbReference type="Proteomes" id="UP001212152"/>
    </source>
</evidence>
<feature type="compositionally biased region" description="Basic residues" evidence="9">
    <location>
        <begin position="1000"/>
        <end position="1010"/>
    </location>
</feature>
<feature type="compositionally biased region" description="Low complexity" evidence="9">
    <location>
        <begin position="1041"/>
        <end position="1069"/>
    </location>
</feature>
<dbReference type="GO" id="GO:0015914">
    <property type="term" value="P:phospholipid transport"/>
    <property type="evidence" value="ECO:0007669"/>
    <property type="project" value="TreeGrafter"/>
</dbReference>
<evidence type="ECO:0000256" key="3">
    <source>
        <dbReference type="ARBA" id="ARBA00022692"/>
    </source>
</evidence>
<proteinExistence type="predicted"/>
<evidence type="ECO:0000256" key="6">
    <source>
        <dbReference type="ARBA" id="ARBA00023055"/>
    </source>
</evidence>
<keyword evidence="13" id="KW-1185">Reference proteome</keyword>
<keyword evidence="2" id="KW-0813">Transport</keyword>
<dbReference type="InterPro" id="IPR031468">
    <property type="entry name" value="SMP_LBD"/>
</dbReference>
<feature type="compositionally biased region" description="Low complexity" evidence="9">
    <location>
        <begin position="1076"/>
        <end position="1093"/>
    </location>
</feature>
<evidence type="ECO:0000256" key="10">
    <source>
        <dbReference type="SAM" id="Phobius"/>
    </source>
</evidence>
<feature type="region of interest" description="Disordered" evidence="9">
    <location>
        <begin position="918"/>
        <end position="945"/>
    </location>
</feature>
<feature type="compositionally biased region" description="Low complexity" evidence="9">
    <location>
        <begin position="976"/>
        <end position="996"/>
    </location>
</feature>
<keyword evidence="6" id="KW-0445">Lipid transport</keyword>
<keyword evidence="3 10" id="KW-0812">Transmembrane</keyword>
<dbReference type="InterPro" id="IPR001849">
    <property type="entry name" value="PH_domain"/>
</dbReference>
<evidence type="ECO:0000256" key="1">
    <source>
        <dbReference type="ARBA" id="ARBA00004586"/>
    </source>
</evidence>
<feature type="region of interest" description="Disordered" evidence="9">
    <location>
        <begin position="1126"/>
        <end position="1146"/>
    </location>
</feature>
<name>A0AAD5TTM0_9FUNG</name>
<gene>
    <name evidence="12" type="ORF">HDU87_003888</name>
</gene>
<dbReference type="Pfam" id="PF10296">
    <property type="entry name" value="MMM1"/>
    <property type="match status" value="1"/>
</dbReference>
<dbReference type="PANTHER" id="PTHR13466:SF19">
    <property type="entry name" value="NUCLEUS-VACUOLE JUNCTION PROTEIN 2"/>
    <property type="match status" value="1"/>
</dbReference>
<dbReference type="GO" id="GO:1990456">
    <property type="term" value="P:mitochondrion-endoplasmic reticulum membrane tethering"/>
    <property type="evidence" value="ECO:0007669"/>
    <property type="project" value="TreeGrafter"/>
</dbReference>
<keyword evidence="5 10" id="KW-1133">Transmembrane helix</keyword>
<dbReference type="GO" id="GO:0005789">
    <property type="term" value="C:endoplasmic reticulum membrane"/>
    <property type="evidence" value="ECO:0007669"/>
    <property type="project" value="UniProtKB-SubCell"/>
</dbReference>
<feature type="transmembrane region" description="Helical" evidence="10">
    <location>
        <begin position="52"/>
        <end position="77"/>
    </location>
</feature>
<dbReference type="PROSITE" id="PS51847">
    <property type="entry name" value="SMP"/>
    <property type="match status" value="1"/>
</dbReference>
<feature type="compositionally biased region" description="Acidic residues" evidence="9">
    <location>
        <begin position="602"/>
        <end position="611"/>
    </location>
</feature>
<evidence type="ECO:0000259" key="11">
    <source>
        <dbReference type="PROSITE" id="PS51847"/>
    </source>
</evidence>
<dbReference type="GO" id="GO:0008289">
    <property type="term" value="F:lipid binding"/>
    <property type="evidence" value="ECO:0007669"/>
    <property type="project" value="UniProtKB-KW"/>
</dbReference>
<feature type="compositionally biased region" description="Acidic residues" evidence="9">
    <location>
        <begin position="644"/>
        <end position="659"/>
    </location>
</feature>
<feature type="region of interest" description="Disordered" evidence="9">
    <location>
        <begin position="93"/>
        <end position="114"/>
    </location>
</feature>
<feature type="compositionally biased region" description="Pro residues" evidence="9">
    <location>
        <begin position="1031"/>
        <end position="1040"/>
    </location>
</feature>
<sequence length="1146" mass="122030">MADDNGAATAMAIVASAAAAAAAAAASSLPSVPLCPAPPPATTTMRWLLTHALAFALGSSFTLLLLAAAVVVFIHWLPYYIYPVSPLSARQNQHSSAYRPRPPEPETRPENADEQLQMQGWIRWSVRLLSVAELNESDEHEQHELEGKGAGHAAGKPPDVRTAASGTATGGWRRGGPRNNKTFTQTSKDIVVSASKSAHSVLNRTSHIGSYLIGRFLGQQQSEAYVPPGPPTAPQRPPRPPSWHTAYAVLKCKMLYFYTGEDMLHCTHVLPVSDYTIDLYPAFATDLDIYLRTNPIRLTPRDPHRPHHHPLGPGPAYVYCPSNSEKEDWHVMLRRARKLPQNADEGACAVFFQDSEPVRAYRLAMEKLVKTIDSNNTPTGIATAWLNALVGRVFVGIHSNPALKAWVMEKLARRSMHFHRDEGGAPSFLGDIVIQDISVGNSIPVLSNPKLLELSVDGDMALEMDVEYTGGVRIEAATLATISINKLDLKPLQVPIVVGVQIIRFSARLLIKIKGTYETNRMWFGIQRDPAVKLEMKVEPLVGHKLISMGLVNQVIERRIKEVLEEFFVVPNLEDLGFWPSGGLGGMFWEDHATSDHRHDSDENDESEDESLQGNPATVYSDGSPRRGMCSYSERTGASSSGSSDDDDYNSEYDDEGSDSDTRAATSSAVTSAAAAAAAAAAADAQVRKSVVEAARFGEAVESTLSRPRLRKRRTFESLIGKSRDRLDALAGDAHAAASSSSSSLSSAPPPMPPPAFVDPFSPLAGTASLSPAPSNRDSTVTATSTKGEAAVPPAPWYYETLGAAADYLGRQSRYFGVDDTVHSLAQTAASYATPVVDTVTERTGGLKSVVGDVWESVGTWVGGAHLPVGAGPVAAAGQQPRGKEAVGEDESATSLLLGPITSSADVQADSATIQDTVEIDRPKAATPASLLPTPRSSVVGRKPRPVSMPPGDAAFAAMTPVLQMMGVSIHTRQPSAESTTGSVAATGAAMTNGTGSIRRPARPKLRPRGRSYSGSLVHEFEVGAASPSSSPAPPQPPPASESTPSIAAREESSAPLAEPSETTLGTLPAGPPPQALSSPSTRPAPPTASVSAPAPPTSAIIYCHPWSTQSRRPWGLMHRASSMPTLLLADDEQDGNQTEDLGDRR</sequence>
<accession>A0AAD5TTM0</accession>
<feature type="region of interest" description="Disordered" evidence="9">
    <location>
        <begin position="137"/>
        <end position="183"/>
    </location>
</feature>
<evidence type="ECO:0000256" key="5">
    <source>
        <dbReference type="ARBA" id="ARBA00022989"/>
    </source>
</evidence>
<reference evidence="12" key="1">
    <citation type="submission" date="2020-05" db="EMBL/GenBank/DDBJ databases">
        <title>Phylogenomic resolution of chytrid fungi.</title>
        <authorList>
            <person name="Stajich J.E."/>
            <person name="Amses K."/>
            <person name="Simmons R."/>
            <person name="Seto K."/>
            <person name="Myers J."/>
            <person name="Bonds A."/>
            <person name="Quandt C.A."/>
            <person name="Barry K."/>
            <person name="Liu P."/>
            <person name="Grigoriev I."/>
            <person name="Longcore J.E."/>
            <person name="James T.Y."/>
        </authorList>
    </citation>
    <scope>NUCLEOTIDE SEQUENCE</scope>
    <source>
        <strain evidence="12">JEL0379</strain>
    </source>
</reference>
<feature type="compositionally biased region" description="Polar residues" evidence="9">
    <location>
        <begin position="768"/>
        <end position="787"/>
    </location>
</feature>
<comment type="caution">
    <text evidence="12">The sequence shown here is derived from an EMBL/GenBank/DDBJ whole genome shotgun (WGS) entry which is preliminary data.</text>
</comment>
<feature type="region of interest" description="Disordered" evidence="9">
    <location>
        <begin position="973"/>
        <end position="1100"/>
    </location>
</feature>
<feature type="compositionally biased region" description="Basic and acidic residues" evidence="9">
    <location>
        <begin position="140"/>
        <end position="149"/>
    </location>
</feature>
<evidence type="ECO:0000256" key="4">
    <source>
        <dbReference type="ARBA" id="ARBA00022824"/>
    </source>
</evidence>
<keyword evidence="4" id="KW-0256">Endoplasmic reticulum</keyword>
<feature type="region of interest" description="Disordered" evidence="9">
    <location>
        <begin position="731"/>
        <end position="788"/>
    </location>
</feature>
<evidence type="ECO:0000256" key="2">
    <source>
        <dbReference type="ARBA" id="ARBA00022448"/>
    </source>
</evidence>
<dbReference type="InterPro" id="IPR019411">
    <property type="entry name" value="MMM1_dom"/>
</dbReference>
<dbReference type="SMART" id="SM00233">
    <property type="entry name" value="PH"/>
    <property type="match status" value="1"/>
</dbReference>
<feature type="compositionally biased region" description="Low complexity" evidence="9">
    <location>
        <begin position="731"/>
        <end position="747"/>
    </location>
</feature>
<feature type="compositionally biased region" description="Basic and acidic residues" evidence="9">
    <location>
        <begin position="101"/>
        <end position="111"/>
    </location>
</feature>
<evidence type="ECO:0000256" key="9">
    <source>
        <dbReference type="SAM" id="MobiDB-lite"/>
    </source>
</evidence>
<dbReference type="CDD" id="cd21675">
    <property type="entry name" value="SMP_TEX2"/>
    <property type="match status" value="1"/>
</dbReference>
<evidence type="ECO:0000256" key="8">
    <source>
        <dbReference type="ARBA" id="ARBA00023136"/>
    </source>
</evidence>
<dbReference type="PANTHER" id="PTHR13466">
    <property type="entry name" value="TEX2 PROTEIN-RELATED"/>
    <property type="match status" value="1"/>
</dbReference>
<dbReference type="SUPFAM" id="SSF50729">
    <property type="entry name" value="PH domain-like"/>
    <property type="match status" value="1"/>
</dbReference>
<organism evidence="12 13">
    <name type="scientific">Geranomyces variabilis</name>
    <dbReference type="NCBI Taxonomy" id="109894"/>
    <lineage>
        <taxon>Eukaryota</taxon>
        <taxon>Fungi</taxon>
        <taxon>Fungi incertae sedis</taxon>
        <taxon>Chytridiomycota</taxon>
        <taxon>Chytridiomycota incertae sedis</taxon>
        <taxon>Chytridiomycetes</taxon>
        <taxon>Spizellomycetales</taxon>
        <taxon>Powellomycetaceae</taxon>
        <taxon>Geranomyces</taxon>
    </lineage>
</organism>
<dbReference type="EMBL" id="JADGJQ010000003">
    <property type="protein sequence ID" value="KAJ3184490.1"/>
    <property type="molecule type" value="Genomic_DNA"/>
</dbReference>
<keyword evidence="8 10" id="KW-0472">Membrane</keyword>
<evidence type="ECO:0000256" key="7">
    <source>
        <dbReference type="ARBA" id="ARBA00023121"/>
    </source>
</evidence>
<keyword evidence="7" id="KW-0446">Lipid-binding</keyword>
<feature type="domain" description="SMP-LTD" evidence="11">
    <location>
        <begin position="379"/>
        <end position="579"/>
    </location>
</feature>
<evidence type="ECO:0000313" key="12">
    <source>
        <dbReference type="EMBL" id="KAJ3184490.1"/>
    </source>
</evidence>
<feature type="compositionally biased region" description="Pro residues" evidence="9">
    <location>
        <begin position="748"/>
        <end position="757"/>
    </location>
</feature>